<organism evidence="2">
    <name type="scientific">Glycine max</name>
    <name type="common">Soybean</name>
    <name type="synonym">Glycine hispida</name>
    <dbReference type="NCBI Taxonomy" id="3847"/>
    <lineage>
        <taxon>Eukaryota</taxon>
        <taxon>Viridiplantae</taxon>
        <taxon>Streptophyta</taxon>
        <taxon>Embryophyta</taxon>
        <taxon>Tracheophyta</taxon>
        <taxon>Spermatophyta</taxon>
        <taxon>Magnoliopsida</taxon>
        <taxon>eudicotyledons</taxon>
        <taxon>Gunneridae</taxon>
        <taxon>Pentapetalae</taxon>
        <taxon>rosids</taxon>
        <taxon>fabids</taxon>
        <taxon>Fabales</taxon>
        <taxon>Fabaceae</taxon>
        <taxon>Papilionoideae</taxon>
        <taxon>50 kb inversion clade</taxon>
        <taxon>NPAAA clade</taxon>
        <taxon>indigoferoid/millettioid clade</taxon>
        <taxon>Phaseoleae</taxon>
        <taxon>Glycine</taxon>
        <taxon>Glycine subgen. Soja</taxon>
    </lineage>
</organism>
<feature type="domain" description="DUF4371" evidence="1">
    <location>
        <begin position="145"/>
        <end position="212"/>
    </location>
</feature>
<sequence>MNQNFKNLSLVSICVYIDRWVTRKILPTNELCVRRNMAFEASCLLCSNVVETLAHALCDCPKLETLHQALMKQKQHIEIVILNSLINLKTFHGDDELIASSNKENFLELLNFLTNHNEVLKNTCGNLKLIAPSIQKDIVRVTTNETTKEQMVVVLHYVNKKGQVIECFPGLVHVPNTDVLSLKLALESLFAKYGLSLSRLRRQGYDGASNMQVANLSNIVGASCKHWDIFRKSQITIVKEALQKGEISISLFSSMIDVLEIIEEDDISLEQKAKICALLNSVQAFEFVFILHLMKNILGITHEFSQALQRKFSLVELLALDNQLENYFIYVCSQNAFSELKRD</sequence>
<dbReference type="Gramene" id="KRG99172">
    <property type="protein sequence ID" value="KRG99172"/>
    <property type="gene ID" value="GLYMA_18G126200"/>
</dbReference>
<dbReference type="InterPro" id="IPR055298">
    <property type="entry name" value="AtLOH3-like"/>
</dbReference>
<dbReference type="Pfam" id="PF14291">
    <property type="entry name" value="DUF4371"/>
    <property type="match status" value="1"/>
</dbReference>
<reference evidence="2" key="3">
    <citation type="submission" date="2018-07" db="EMBL/GenBank/DDBJ databases">
        <title>WGS assembly of Glycine max.</title>
        <authorList>
            <person name="Schmutz J."/>
            <person name="Cannon S."/>
            <person name="Schlueter J."/>
            <person name="Ma J."/>
            <person name="Mitros T."/>
            <person name="Nelson W."/>
            <person name="Hyten D."/>
            <person name="Song Q."/>
            <person name="Thelen J."/>
            <person name="Cheng J."/>
            <person name="Xu D."/>
            <person name="Hellsten U."/>
            <person name="May G."/>
            <person name="Yu Y."/>
            <person name="Sakurai T."/>
            <person name="Umezawa T."/>
            <person name="Bhattacharyya M."/>
            <person name="Sandhu D."/>
            <person name="Valliyodan B."/>
            <person name="Lindquist E."/>
            <person name="Peto M."/>
            <person name="Grant D."/>
            <person name="Shu S."/>
            <person name="Goodstein D."/>
            <person name="Barry K."/>
            <person name="Futrell-Griggs M."/>
            <person name="Abernathy B."/>
            <person name="Du J."/>
            <person name="Tian Z."/>
            <person name="Zhu L."/>
            <person name="Gill N."/>
            <person name="Joshi T."/>
            <person name="Libault M."/>
            <person name="Sethuraman A."/>
            <person name="Zhang X."/>
            <person name="Shinozaki K."/>
            <person name="Nguyen H."/>
            <person name="Wing R."/>
            <person name="Cregan P."/>
            <person name="Specht J."/>
            <person name="Grimwood J."/>
            <person name="Rokhsar D."/>
            <person name="Stacey G."/>
            <person name="Shoemaker R."/>
            <person name="Jackson S."/>
        </authorList>
    </citation>
    <scope>NUCLEOTIDE SEQUENCE</scope>
    <source>
        <tissue evidence="2">Callus</tissue>
    </source>
</reference>
<evidence type="ECO:0000313" key="2">
    <source>
        <dbReference type="EMBL" id="KRG99172.1"/>
    </source>
</evidence>
<dbReference type="PANTHER" id="PTHR11697:SF230">
    <property type="entry name" value="ZINC FINGER, MYM DOMAIN CONTAINING 1"/>
    <property type="match status" value="1"/>
</dbReference>
<dbReference type="InParanoid" id="A0A0R0FB51"/>
<dbReference type="AlphaFoldDB" id="A0A0R0FB51"/>
<evidence type="ECO:0000313" key="4">
    <source>
        <dbReference type="Proteomes" id="UP000008827"/>
    </source>
</evidence>
<dbReference type="EnsemblPlants" id="KRG99172">
    <property type="protein sequence ID" value="KRG99172"/>
    <property type="gene ID" value="GLYMA_18G126200"/>
</dbReference>
<reference evidence="2 3" key="1">
    <citation type="journal article" date="2010" name="Nature">
        <title>Genome sequence of the palaeopolyploid soybean.</title>
        <authorList>
            <person name="Schmutz J."/>
            <person name="Cannon S.B."/>
            <person name="Schlueter J."/>
            <person name="Ma J."/>
            <person name="Mitros T."/>
            <person name="Nelson W."/>
            <person name="Hyten D.L."/>
            <person name="Song Q."/>
            <person name="Thelen J.J."/>
            <person name="Cheng J."/>
            <person name="Xu D."/>
            <person name="Hellsten U."/>
            <person name="May G.D."/>
            <person name="Yu Y."/>
            <person name="Sakurai T."/>
            <person name="Umezawa T."/>
            <person name="Bhattacharyya M.K."/>
            <person name="Sandhu D."/>
            <person name="Valliyodan B."/>
            <person name="Lindquist E."/>
            <person name="Peto M."/>
            <person name="Grant D."/>
            <person name="Shu S."/>
            <person name="Goodstein D."/>
            <person name="Barry K."/>
            <person name="Futrell-Griggs M."/>
            <person name="Abernathy B."/>
            <person name="Du J."/>
            <person name="Tian Z."/>
            <person name="Zhu L."/>
            <person name="Gill N."/>
            <person name="Joshi T."/>
            <person name="Libault M."/>
            <person name="Sethuraman A."/>
            <person name="Zhang X.-C."/>
            <person name="Shinozaki K."/>
            <person name="Nguyen H.T."/>
            <person name="Wing R.A."/>
            <person name="Cregan P."/>
            <person name="Specht J."/>
            <person name="Grimwood J."/>
            <person name="Rokhsar D."/>
            <person name="Stacey G."/>
            <person name="Shoemaker R.C."/>
            <person name="Jackson S.A."/>
        </authorList>
    </citation>
    <scope>NUCLEOTIDE SEQUENCE</scope>
    <source>
        <strain evidence="3">cv. Williams 82</strain>
        <tissue evidence="2">Callus</tissue>
    </source>
</reference>
<dbReference type="PANTHER" id="PTHR11697">
    <property type="entry name" value="GENERAL TRANSCRIPTION FACTOR 2-RELATED ZINC FINGER PROTEIN"/>
    <property type="match status" value="1"/>
</dbReference>
<evidence type="ECO:0000259" key="1">
    <source>
        <dbReference type="Pfam" id="PF14291"/>
    </source>
</evidence>
<protein>
    <recommendedName>
        <fullName evidence="1">DUF4371 domain-containing protein</fullName>
    </recommendedName>
</protein>
<gene>
    <name evidence="2" type="ORF">GLYMA_18G126200</name>
</gene>
<dbReference type="InterPro" id="IPR025398">
    <property type="entry name" value="DUF4371"/>
</dbReference>
<accession>A0A0R0FB51</accession>
<evidence type="ECO:0000313" key="3">
    <source>
        <dbReference type="EnsemblPlants" id="KRG99172"/>
    </source>
</evidence>
<dbReference type="Proteomes" id="UP000008827">
    <property type="component" value="Chromosome 18"/>
</dbReference>
<name>A0A0R0FB51_SOYBN</name>
<reference evidence="3" key="2">
    <citation type="submission" date="2018-02" db="UniProtKB">
        <authorList>
            <consortium name="EnsemblPlants"/>
        </authorList>
    </citation>
    <scope>IDENTIFICATION</scope>
    <source>
        <strain evidence="3">Williams 82</strain>
    </source>
</reference>
<proteinExistence type="predicted"/>
<keyword evidence="4" id="KW-1185">Reference proteome</keyword>
<dbReference type="EMBL" id="CM000851">
    <property type="protein sequence ID" value="KRG99172.1"/>
    <property type="molecule type" value="Genomic_DNA"/>
</dbReference>